<evidence type="ECO:0000256" key="2">
    <source>
        <dbReference type="SAM" id="Phobius"/>
    </source>
</evidence>
<evidence type="ECO:0000313" key="4">
    <source>
        <dbReference type="Proteomes" id="UP001610446"/>
    </source>
</evidence>
<keyword evidence="2" id="KW-0812">Transmembrane</keyword>
<keyword evidence="2" id="KW-1133">Transmembrane helix</keyword>
<feature type="transmembrane region" description="Helical" evidence="2">
    <location>
        <begin position="226"/>
        <end position="252"/>
    </location>
</feature>
<feature type="region of interest" description="Disordered" evidence="1">
    <location>
        <begin position="342"/>
        <end position="364"/>
    </location>
</feature>
<organism evidence="3 4">
    <name type="scientific">Aspergillus pseudoustus</name>
    <dbReference type="NCBI Taxonomy" id="1810923"/>
    <lineage>
        <taxon>Eukaryota</taxon>
        <taxon>Fungi</taxon>
        <taxon>Dikarya</taxon>
        <taxon>Ascomycota</taxon>
        <taxon>Pezizomycotina</taxon>
        <taxon>Eurotiomycetes</taxon>
        <taxon>Eurotiomycetidae</taxon>
        <taxon>Eurotiales</taxon>
        <taxon>Aspergillaceae</taxon>
        <taxon>Aspergillus</taxon>
        <taxon>Aspergillus subgen. Nidulantes</taxon>
    </lineage>
</organism>
<keyword evidence="2" id="KW-0472">Membrane</keyword>
<evidence type="ECO:0000313" key="3">
    <source>
        <dbReference type="EMBL" id="KAL2857304.1"/>
    </source>
</evidence>
<feature type="transmembrane region" description="Helical" evidence="2">
    <location>
        <begin position="272"/>
        <end position="289"/>
    </location>
</feature>
<feature type="compositionally biased region" description="Polar residues" evidence="1">
    <location>
        <begin position="342"/>
        <end position="358"/>
    </location>
</feature>
<dbReference type="EMBL" id="JBFXLU010000004">
    <property type="protein sequence ID" value="KAL2857304.1"/>
    <property type="molecule type" value="Genomic_DNA"/>
</dbReference>
<feature type="transmembrane region" description="Helical" evidence="2">
    <location>
        <begin position="148"/>
        <end position="172"/>
    </location>
</feature>
<protein>
    <recommendedName>
        <fullName evidence="5">Frag1/DRAM/Sfk1 family-domain-containing protein</fullName>
    </recommendedName>
</protein>
<reference evidence="3 4" key="1">
    <citation type="submission" date="2024-07" db="EMBL/GenBank/DDBJ databases">
        <title>Section-level genome sequencing and comparative genomics of Aspergillus sections Usti and Cavernicolus.</title>
        <authorList>
            <consortium name="Lawrence Berkeley National Laboratory"/>
            <person name="Nybo J.L."/>
            <person name="Vesth T.C."/>
            <person name="Theobald S."/>
            <person name="Frisvad J.C."/>
            <person name="Larsen T.O."/>
            <person name="Kjaerboelling I."/>
            <person name="Rothschild-Mancinelli K."/>
            <person name="Lyhne E.K."/>
            <person name="Kogle M.E."/>
            <person name="Barry K."/>
            <person name="Clum A."/>
            <person name="Na H."/>
            <person name="Ledsgaard L."/>
            <person name="Lin J."/>
            <person name="Lipzen A."/>
            <person name="Kuo A."/>
            <person name="Riley R."/>
            <person name="Mondo S."/>
            <person name="Labutti K."/>
            <person name="Haridas S."/>
            <person name="Pangalinan J."/>
            <person name="Salamov A.A."/>
            <person name="Simmons B.A."/>
            <person name="Magnuson J.K."/>
            <person name="Chen J."/>
            <person name="Drula E."/>
            <person name="Henrissat B."/>
            <person name="Wiebenga A."/>
            <person name="Lubbers R.J."/>
            <person name="Gomes A.C."/>
            <person name="Makela M.R."/>
            <person name="Stajich J."/>
            <person name="Grigoriev I.V."/>
            <person name="Mortensen U.H."/>
            <person name="De Vries R.P."/>
            <person name="Baker S.E."/>
            <person name="Andersen M.R."/>
        </authorList>
    </citation>
    <scope>NUCLEOTIDE SEQUENCE [LARGE SCALE GENOMIC DNA]</scope>
    <source>
        <strain evidence="3 4">CBS 123904</strain>
    </source>
</reference>
<evidence type="ECO:0000256" key="1">
    <source>
        <dbReference type="SAM" id="MobiDB-lite"/>
    </source>
</evidence>
<evidence type="ECO:0008006" key="5">
    <source>
        <dbReference type="Google" id="ProtNLM"/>
    </source>
</evidence>
<name>A0ABR4KYE5_9EURO</name>
<proteinExistence type="predicted"/>
<comment type="caution">
    <text evidence="3">The sequence shown here is derived from an EMBL/GenBank/DDBJ whole genome shotgun (WGS) entry which is preliminary data.</text>
</comment>
<gene>
    <name evidence="3" type="ORF">BJY01DRAFT_242376</name>
</gene>
<sequence>MAPRRGGGGGGYGGSSVSCSDSAFERQGSRIYIAFYALFFVTALVLSIIASSKAKRAKGTGRPLIAYGWLSTSIIFAMFSYIISIVVLVLNQCAISYSDDLYPAYIVSSWVSTLSFFILNAVILISFSKKLHTEYGQGPATILGVQKGYVALLLVLALASLALSTTDNVAIYDKGDYSLHYDLVEPQKGVVTTYYTLSVVGILIASGTIIKSVFGGSGFSRPKKLTSWVSALLVGALGFNVTLLADYVNIAFRSTTNMTRSEAESLEKSQQATYFLISFFYLLAFYAALEVGAYGASAVTANPAYTVPAAQHNPVYPQPHQDSRFSSGYNSGFTSNPQYPANSGWTSPGHDTSYQNHNVEYHGR</sequence>
<accession>A0ABR4KYE5</accession>
<feature type="transmembrane region" description="Helical" evidence="2">
    <location>
        <begin position="192"/>
        <end position="214"/>
    </location>
</feature>
<feature type="transmembrane region" description="Helical" evidence="2">
    <location>
        <begin position="64"/>
        <end position="90"/>
    </location>
</feature>
<keyword evidence="4" id="KW-1185">Reference proteome</keyword>
<feature type="transmembrane region" description="Helical" evidence="2">
    <location>
        <begin position="31"/>
        <end position="52"/>
    </location>
</feature>
<feature type="transmembrane region" description="Helical" evidence="2">
    <location>
        <begin position="102"/>
        <end position="127"/>
    </location>
</feature>
<dbReference type="PROSITE" id="PS51257">
    <property type="entry name" value="PROKAR_LIPOPROTEIN"/>
    <property type="match status" value="1"/>
</dbReference>
<dbReference type="Proteomes" id="UP001610446">
    <property type="component" value="Unassembled WGS sequence"/>
</dbReference>